<comment type="similarity">
    <text evidence="2">Belongs to the urea transporter family.</text>
</comment>
<protein>
    <submittedName>
        <fullName evidence="9">Urea transporter</fullName>
    </submittedName>
</protein>
<comment type="subcellular location">
    <subcellularLocation>
        <location evidence="1">Cell membrane</location>
        <topology evidence="1">Multi-pass membrane protein</topology>
    </subcellularLocation>
</comment>
<feature type="transmembrane region" description="Helical" evidence="8">
    <location>
        <begin position="196"/>
        <end position="214"/>
    </location>
</feature>
<evidence type="ECO:0000313" key="10">
    <source>
        <dbReference type="Proteomes" id="UP000194946"/>
    </source>
</evidence>
<dbReference type="Proteomes" id="UP000194946">
    <property type="component" value="Unassembled WGS sequence"/>
</dbReference>
<dbReference type="EMBL" id="JOPB01000007">
    <property type="protein sequence ID" value="OUI78182.1"/>
    <property type="molecule type" value="Genomic_DNA"/>
</dbReference>
<evidence type="ECO:0000256" key="1">
    <source>
        <dbReference type="ARBA" id="ARBA00004651"/>
    </source>
</evidence>
<organism evidence="9 10">
    <name type="scientific">Commensalibacter intestini</name>
    <dbReference type="NCBI Taxonomy" id="479936"/>
    <lineage>
        <taxon>Bacteria</taxon>
        <taxon>Pseudomonadati</taxon>
        <taxon>Pseudomonadota</taxon>
        <taxon>Alphaproteobacteria</taxon>
        <taxon>Acetobacterales</taxon>
        <taxon>Acetobacteraceae</taxon>
    </lineage>
</organism>
<evidence type="ECO:0000256" key="7">
    <source>
        <dbReference type="PIRSR" id="PIRSR016502-1"/>
    </source>
</evidence>
<feature type="transmembrane region" description="Helical" evidence="8">
    <location>
        <begin position="81"/>
        <end position="99"/>
    </location>
</feature>
<dbReference type="Pfam" id="PF03253">
    <property type="entry name" value="UT"/>
    <property type="match status" value="1"/>
</dbReference>
<dbReference type="PIRSF" id="PIRSF016502">
    <property type="entry name" value="Urea_transporter"/>
    <property type="match status" value="1"/>
</dbReference>
<feature type="transmembrane region" description="Helical" evidence="8">
    <location>
        <begin position="295"/>
        <end position="313"/>
    </location>
</feature>
<evidence type="ECO:0000256" key="5">
    <source>
        <dbReference type="ARBA" id="ARBA00022989"/>
    </source>
</evidence>
<accession>A0A251ZU42</accession>
<keyword evidence="4 8" id="KW-0812">Transmembrane</keyword>
<evidence type="ECO:0000256" key="8">
    <source>
        <dbReference type="SAM" id="Phobius"/>
    </source>
</evidence>
<keyword evidence="10" id="KW-1185">Reference proteome</keyword>
<keyword evidence="5 8" id="KW-1133">Transmembrane helix</keyword>
<reference evidence="10" key="1">
    <citation type="submission" date="2014-06" db="EMBL/GenBank/DDBJ databases">
        <authorList>
            <person name="Winans N.J."/>
            <person name="Newell P.D."/>
            <person name="Douglas A.E."/>
        </authorList>
    </citation>
    <scope>NUCLEOTIDE SEQUENCE [LARGE SCALE GENOMIC DNA]</scope>
    <source>
        <strain evidence="10">DmL_052</strain>
    </source>
</reference>
<dbReference type="PANTHER" id="PTHR10464:SF4">
    <property type="entry name" value="UREA TRANSPORTER"/>
    <property type="match status" value="1"/>
</dbReference>
<gene>
    <name evidence="9" type="ORF">HK18_09025</name>
</gene>
<feature type="transmembrane region" description="Helical" evidence="8">
    <location>
        <begin position="244"/>
        <end position="264"/>
    </location>
</feature>
<dbReference type="InterPro" id="IPR004937">
    <property type="entry name" value="Urea_transporter"/>
</dbReference>
<dbReference type="InterPro" id="IPR017807">
    <property type="entry name" value="Urea_transporter_bac"/>
</dbReference>
<evidence type="ECO:0000256" key="2">
    <source>
        <dbReference type="ARBA" id="ARBA00005914"/>
    </source>
</evidence>
<dbReference type="InterPro" id="IPR029020">
    <property type="entry name" value="Ammonium/urea_transptr"/>
</dbReference>
<evidence type="ECO:0000313" key="9">
    <source>
        <dbReference type="EMBL" id="OUI78182.1"/>
    </source>
</evidence>
<feature type="transmembrane region" description="Helical" evidence="8">
    <location>
        <begin position="33"/>
        <end position="50"/>
    </location>
</feature>
<keyword evidence="6 8" id="KW-0472">Membrane</keyword>
<dbReference type="GO" id="GO:0005886">
    <property type="term" value="C:plasma membrane"/>
    <property type="evidence" value="ECO:0007669"/>
    <property type="project" value="UniProtKB-SubCell"/>
</dbReference>
<name>A0A251ZU42_9PROT</name>
<feature type="transmembrane region" description="Helical" evidence="8">
    <location>
        <begin position="221"/>
        <end position="238"/>
    </location>
</feature>
<feature type="transmembrane region" description="Helical" evidence="8">
    <location>
        <begin position="56"/>
        <end position="74"/>
    </location>
</feature>
<dbReference type="Gene3D" id="1.10.3430.10">
    <property type="entry name" value="Ammonium transporter AmtB like domains"/>
    <property type="match status" value="1"/>
</dbReference>
<feature type="transmembrane region" description="Helical" evidence="8">
    <location>
        <begin position="271"/>
        <end position="289"/>
    </location>
</feature>
<feature type="site" description="Important for channel permeability" evidence="7">
    <location>
        <position position="302"/>
    </location>
</feature>
<comment type="caution">
    <text evidence="9">The sequence shown here is derived from an EMBL/GenBank/DDBJ whole genome shotgun (WGS) entry which is preliminary data.</text>
</comment>
<evidence type="ECO:0000256" key="3">
    <source>
        <dbReference type="ARBA" id="ARBA00022475"/>
    </source>
</evidence>
<feature type="transmembrane region" description="Helical" evidence="8">
    <location>
        <begin position="105"/>
        <end position="125"/>
    </location>
</feature>
<feature type="transmembrane region" description="Helical" evidence="8">
    <location>
        <begin position="137"/>
        <end position="156"/>
    </location>
</feature>
<proteinExistence type="inferred from homology"/>
<dbReference type="AlphaFoldDB" id="A0A251ZU42"/>
<dbReference type="PANTHER" id="PTHR10464">
    <property type="entry name" value="UREA TRANSPORTER"/>
    <property type="match status" value="1"/>
</dbReference>
<dbReference type="GO" id="GO:0015204">
    <property type="term" value="F:urea transmembrane transporter activity"/>
    <property type="evidence" value="ECO:0007669"/>
    <property type="project" value="InterPro"/>
</dbReference>
<keyword evidence="3" id="KW-1003">Cell membrane</keyword>
<sequence>MTDRWNNFIERNLLIQFIDVVLRGCGQVMFQNNPLTGLLFFIAIFIGGYSENLPQTGYACLLATACATLTAYLYKLDKTSLRAGIYGYNGCLVGVGLATFLNNSIYLWIVIIFASILSVIATQSLSIFFKIWKLTPLTAPFVIVSWIILLSSYEFYSIKGIALPTPHNPIQYLNHVNTISAFSSLIPDTLRGLSEVFLFSNMVVGIIFLIGLAVNSISSASYALLGSFLSIIAVIFLQSDINTINIGLYSFSAVLTGIALGSIFNQPSISVTIYTIIGVFLTIFIQAALDIALQPIGIPTLTMPFVLATWFLLNSNKEFTATNIK</sequence>
<evidence type="ECO:0000256" key="4">
    <source>
        <dbReference type="ARBA" id="ARBA00022692"/>
    </source>
</evidence>
<evidence type="ECO:0000256" key="6">
    <source>
        <dbReference type="ARBA" id="ARBA00023136"/>
    </source>
</evidence>
<dbReference type="NCBIfam" id="TIGR03441">
    <property type="entry name" value="urea_trans_yut"/>
    <property type="match status" value="1"/>
</dbReference>